<keyword evidence="2" id="KW-1185">Reference proteome</keyword>
<name>A0ABR4TII7_9PROT</name>
<accession>A0ABR4TII7</accession>
<gene>
    <name evidence="1" type="ORF">SMB34_10205</name>
</gene>
<sequence length="42" mass="4817">MQSKATSIRLALRLFGQKRKMPVVTGIFLTFYVTKNATRMVI</sequence>
<dbReference type="Proteomes" id="UP000027463">
    <property type="component" value="Unassembled WGS sequence"/>
</dbReference>
<evidence type="ECO:0000313" key="1">
    <source>
        <dbReference type="EMBL" id="KEO50703.1"/>
    </source>
</evidence>
<protein>
    <submittedName>
        <fullName evidence="1">Uncharacterized protein</fullName>
    </submittedName>
</protein>
<comment type="caution">
    <text evidence="1">The sequence shown here is derived from an EMBL/GenBank/DDBJ whole genome shotgun (WGS) entry which is preliminary data.</text>
</comment>
<dbReference type="EMBL" id="AUNC01000071">
    <property type="protein sequence ID" value="KEO50703.1"/>
    <property type="molecule type" value="Genomic_DNA"/>
</dbReference>
<reference evidence="1 2" key="1">
    <citation type="submission" date="2013-07" db="EMBL/GenBank/DDBJ databases">
        <title>Thalassospira permensis NBRC 106175 Genome Sequencing.</title>
        <authorList>
            <person name="Lai Q."/>
            <person name="Shao Z."/>
        </authorList>
    </citation>
    <scope>NUCLEOTIDE SEQUENCE [LARGE SCALE GENOMIC DNA]</scope>
    <source>
        <strain evidence="1 2">NBRC 106175</strain>
    </source>
</reference>
<organism evidence="1 2">
    <name type="scientific">Thalassospira permensis NBRC 106175</name>
    <dbReference type="NCBI Taxonomy" id="1353532"/>
    <lineage>
        <taxon>Bacteria</taxon>
        <taxon>Pseudomonadati</taxon>
        <taxon>Pseudomonadota</taxon>
        <taxon>Alphaproteobacteria</taxon>
        <taxon>Rhodospirillales</taxon>
        <taxon>Thalassospiraceae</taxon>
        <taxon>Thalassospira</taxon>
    </lineage>
</organism>
<evidence type="ECO:0000313" key="2">
    <source>
        <dbReference type="Proteomes" id="UP000027463"/>
    </source>
</evidence>
<proteinExistence type="predicted"/>